<dbReference type="EMBL" id="CAUYUJ010005264">
    <property type="protein sequence ID" value="CAK0812975.1"/>
    <property type="molecule type" value="Genomic_DNA"/>
</dbReference>
<evidence type="ECO:0000313" key="2">
    <source>
        <dbReference type="Proteomes" id="UP001189429"/>
    </source>
</evidence>
<reference evidence="1" key="1">
    <citation type="submission" date="2023-10" db="EMBL/GenBank/DDBJ databases">
        <authorList>
            <person name="Chen Y."/>
            <person name="Shah S."/>
            <person name="Dougan E. K."/>
            <person name="Thang M."/>
            <person name="Chan C."/>
        </authorList>
    </citation>
    <scope>NUCLEOTIDE SEQUENCE [LARGE SCALE GENOMIC DNA]</scope>
</reference>
<comment type="caution">
    <text evidence="1">The sequence shown here is derived from an EMBL/GenBank/DDBJ whole genome shotgun (WGS) entry which is preliminary data.</text>
</comment>
<name>A0ABN9R5K2_9DINO</name>
<keyword evidence="2" id="KW-1185">Reference proteome</keyword>
<sequence length="104" mass="11288">MQRGVPRAHLAPRMLTFPASRFPVAAPWGQFPTQLMMQGKSDGAHATVKQLSAHIFEVICESATGSISSARRALRKATIRKYSRVDLRSVRVPEAGGASAKPKC</sequence>
<accession>A0ABN9R5K2</accession>
<evidence type="ECO:0000313" key="1">
    <source>
        <dbReference type="EMBL" id="CAK0812975.1"/>
    </source>
</evidence>
<protein>
    <submittedName>
        <fullName evidence="1">Uncharacterized protein</fullName>
    </submittedName>
</protein>
<proteinExistence type="predicted"/>
<organism evidence="1 2">
    <name type="scientific">Prorocentrum cordatum</name>
    <dbReference type="NCBI Taxonomy" id="2364126"/>
    <lineage>
        <taxon>Eukaryota</taxon>
        <taxon>Sar</taxon>
        <taxon>Alveolata</taxon>
        <taxon>Dinophyceae</taxon>
        <taxon>Prorocentrales</taxon>
        <taxon>Prorocentraceae</taxon>
        <taxon>Prorocentrum</taxon>
    </lineage>
</organism>
<dbReference type="Proteomes" id="UP001189429">
    <property type="component" value="Unassembled WGS sequence"/>
</dbReference>
<gene>
    <name evidence="1" type="ORF">PCOR1329_LOCUS17073</name>
</gene>